<keyword evidence="2 6" id="KW-0812">Transmembrane</keyword>
<evidence type="ECO:0000256" key="2">
    <source>
        <dbReference type="ARBA" id="ARBA00022692"/>
    </source>
</evidence>
<evidence type="ECO:0000256" key="1">
    <source>
        <dbReference type="ARBA" id="ARBA00004370"/>
    </source>
</evidence>
<reference evidence="8 9" key="1">
    <citation type="submission" date="2020-10" db="EMBL/GenBank/DDBJ databases">
        <title>The Coptis chinensis genome and diversification of protoberbering-type alkaloids.</title>
        <authorList>
            <person name="Wang B."/>
            <person name="Shu S."/>
            <person name="Song C."/>
            <person name="Liu Y."/>
        </authorList>
    </citation>
    <scope>NUCLEOTIDE SEQUENCE [LARGE SCALE GENOMIC DNA]</scope>
    <source>
        <strain evidence="8">HL-2020</strain>
        <tissue evidence="8">Leaf</tissue>
    </source>
</reference>
<name>A0A835IIW8_9MAGN</name>
<dbReference type="OrthoDB" id="1731085at2759"/>
<keyword evidence="3" id="KW-0029">Amino-acid transport</keyword>
<evidence type="ECO:0000256" key="5">
    <source>
        <dbReference type="ARBA" id="ARBA00023136"/>
    </source>
</evidence>
<evidence type="ECO:0000256" key="3">
    <source>
        <dbReference type="ARBA" id="ARBA00022970"/>
    </source>
</evidence>
<protein>
    <recommendedName>
        <fullName evidence="7">Amino acid transporter transmembrane domain-containing protein</fullName>
    </recommendedName>
</protein>
<feature type="transmembrane region" description="Helical" evidence="6">
    <location>
        <begin position="82"/>
        <end position="101"/>
    </location>
</feature>
<evidence type="ECO:0000313" key="9">
    <source>
        <dbReference type="Proteomes" id="UP000631114"/>
    </source>
</evidence>
<dbReference type="Pfam" id="PF01490">
    <property type="entry name" value="Aa_trans"/>
    <property type="match status" value="1"/>
</dbReference>
<proteinExistence type="predicted"/>
<feature type="transmembrane region" description="Helical" evidence="6">
    <location>
        <begin position="51"/>
        <end position="75"/>
    </location>
</feature>
<evidence type="ECO:0000259" key="7">
    <source>
        <dbReference type="Pfam" id="PF01490"/>
    </source>
</evidence>
<gene>
    <name evidence="8" type="ORF">IFM89_035221</name>
</gene>
<accession>A0A835IIW8</accession>
<evidence type="ECO:0000256" key="4">
    <source>
        <dbReference type="ARBA" id="ARBA00022989"/>
    </source>
</evidence>
<dbReference type="GO" id="GO:0006865">
    <property type="term" value="P:amino acid transport"/>
    <property type="evidence" value="ECO:0007669"/>
    <property type="project" value="UniProtKB-KW"/>
</dbReference>
<dbReference type="AlphaFoldDB" id="A0A835IIW8"/>
<dbReference type="EMBL" id="JADFTS010000003">
    <property type="protein sequence ID" value="KAF9617277.1"/>
    <property type="molecule type" value="Genomic_DNA"/>
</dbReference>
<feature type="domain" description="Amino acid transporter transmembrane" evidence="7">
    <location>
        <begin position="38"/>
        <end position="107"/>
    </location>
</feature>
<comment type="caution">
    <text evidence="8">The sequence shown here is derived from an EMBL/GenBank/DDBJ whole genome shotgun (WGS) entry which is preliminary data.</text>
</comment>
<dbReference type="GO" id="GO:0016020">
    <property type="term" value="C:membrane"/>
    <property type="evidence" value="ECO:0007669"/>
    <property type="project" value="UniProtKB-SubCell"/>
</dbReference>
<comment type="subcellular location">
    <subcellularLocation>
        <location evidence="1">Membrane</location>
    </subcellularLocation>
</comment>
<keyword evidence="4 6" id="KW-1133">Transmembrane helix</keyword>
<sequence length="147" mass="15992">MVEDVMIFLKQKPILEAFGGLSVVFYGSGVAVYAFEGVSLVALMVLNFGDFLSLVGSSVSCILGYVLPALFHLLVFKEEMKWNGIVLDVAIMILELVFAVLGTCKVFSLGDFLCKGGRGYAGVMDASSEDGRRADFYNVILVHLVMF</sequence>
<keyword evidence="9" id="KW-1185">Reference proteome</keyword>
<evidence type="ECO:0000256" key="6">
    <source>
        <dbReference type="SAM" id="Phobius"/>
    </source>
</evidence>
<dbReference type="InterPro" id="IPR013057">
    <property type="entry name" value="AA_transpt_TM"/>
</dbReference>
<evidence type="ECO:0000313" key="8">
    <source>
        <dbReference type="EMBL" id="KAF9617277.1"/>
    </source>
</evidence>
<dbReference type="Proteomes" id="UP000631114">
    <property type="component" value="Unassembled WGS sequence"/>
</dbReference>
<organism evidence="8 9">
    <name type="scientific">Coptis chinensis</name>
    <dbReference type="NCBI Taxonomy" id="261450"/>
    <lineage>
        <taxon>Eukaryota</taxon>
        <taxon>Viridiplantae</taxon>
        <taxon>Streptophyta</taxon>
        <taxon>Embryophyta</taxon>
        <taxon>Tracheophyta</taxon>
        <taxon>Spermatophyta</taxon>
        <taxon>Magnoliopsida</taxon>
        <taxon>Ranunculales</taxon>
        <taxon>Ranunculaceae</taxon>
        <taxon>Coptidoideae</taxon>
        <taxon>Coptis</taxon>
    </lineage>
</organism>
<feature type="transmembrane region" description="Helical" evidence="6">
    <location>
        <begin position="21"/>
        <end position="45"/>
    </location>
</feature>
<keyword evidence="5 6" id="KW-0472">Membrane</keyword>
<keyword evidence="3" id="KW-0813">Transport</keyword>